<keyword evidence="2" id="KW-1185">Reference proteome</keyword>
<dbReference type="Proteomes" id="UP000009096">
    <property type="component" value="Chromosome 5"/>
</dbReference>
<name>W7MPH7_GIBM7</name>
<dbReference type="EMBL" id="CM000582">
    <property type="protein sequence ID" value="EWG49679.1"/>
    <property type="molecule type" value="Genomic_DNA"/>
</dbReference>
<dbReference type="EMBL" id="DS022253">
    <property type="protein sequence ID" value="EWG49679.1"/>
    <property type="molecule type" value="Genomic_DNA"/>
</dbReference>
<organism evidence="1 2">
    <name type="scientific">Gibberella moniliformis (strain M3125 / FGSC 7600)</name>
    <name type="common">Maize ear and stalk rot fungus</name>
    <name type="synonym">Fusarium verticillioides</name>
    <dbReference type="NCBI Taxonomy" id="334819"/>
    <lineage>
        <taxon>Eukaryota</taxon>
        <taxon>Fungi</taxon>
        <taxon>Dikarya</taxon>
        <taxon>Ascomycota</taxon>
        <taxon>Pezizomycotina</taxon>
        <taxon>Sordariomycetes</taxon>
        <taxon>Hypocreomycetidae</taxon>
        <taxon>Hypocreales</taxon>
        <taxon>Nectriaceae</taxon>
        <taxon>Fusarium</taxon>
        <taxon>Fusarium fujikuroi species complex</taxon>
    </lineage>
</organism>
<reference evidence="1 2" key="1">
    <citation type="journal article" date="2010" name="Nature">
        <title>Comparative genomics reveals mobile pathogenicity chromosomes in Fusarium.</title>
        <authorList>
            <person name="Ma L.J."/>
            <person name="van der Does H.C."/>
            <person name="Borkovich K.A."/>
            <person name="Coleman J.J."/>
            <person name="Daboussi M.J."/>
            <person name="Di Pietro A."/>
            <person name="Dufresne M."/>
            <person name="Freitag M."/>
            <person name="Grabherr M."/>
            <person name="Henrissat B."/>
            <person name="Houterman P.M."/>
            <person name="Kang S."/>
            <person name="Shim W.B."/>
            <person name="Woloshuk C."/>
            <person name="Xie X."/>
            <person name="Xu J.R."/>
            <person name="Antoniw J."/>
            <person name="Baker S.E."/>
            <person name="Bluhm B.H."/>
            <person name="Breakspear A."/>
            <person name="Brown D.W."/>
            <person name="Butchko R.A."/>
            <person name="Chapman S."/>
            <person name="Coulson R."/>
            <person name="Coutinho P.M."/>
            <person name="Danchin E.G."/>
            <person name="Diener A."/>
            <person name="Gale L.R."/>
            <person name="Gardiner D.M."/>
            <person name="Goff S."/>
            <person name="Hammond-Kosack K.E."/>
            <person name="Hilburn K."/>
            <person name="Hua-Van A."/>
            <person name="Jonkers W."/>
            <person name="Kazan K."/>
            <person name="Kodira C.D."/>
            <person name="Koehrsen M."/>
            <person name="Kumar L."/>
            <person name="Lee Y.H."/>
            <person name="Li L."/>
            <person name="Manners J.M."/>
            <person name="Miranda-Saavedra D."/>
            <person name="Mukherjee M."/>
            <person name="Park G."/>
            <person name="Park J."/>
            <person name="Park S.Y."/>
            <person name="Proctor R.H."/>
            <person name="Regev A."/>
            <person name="Ruiz-Roldan M.C."/>
            <person name="Sain D."/>
            <person name="Sakthikumar S."/>
            <person name="Sykes S."/>
            <person name="Schwartz D.C."/>
            <person name="Turgeon B.G."/>
            <person name="Wapinski I."/>
            <person name="Yoder O."/>
            <person name="Young S."/>
            <person name="Zeng Q."/>
            <person name="Zhou S."/>
            <person name="Galagan J."/>
            <person name="Cuomo C.A."/>
            <person name="Kistler H.C."/>
            <person name="Rep M."/>
        </authorList>
    </citation>
    <scope>NUCLEOTIDE SEQUENCE [LARGE SCALE GENOMIC DNA]</scope>
    <source>
        <strain evidence="2">M3125 / FGSC 7600</strain>
    </source>
</reference>
<gene>
    <name evidence="1" type="ORF">FVEG_16526</name>
</gene>
<protein>
    <submittedName>
        <fullName evidence="1">Uncharacterized protein</fullName>
    </submittedName>
</protein>
<accession>W7MPH7</accession>
<dbReference type="RefSeq" id="XP_018755870.1">
    <property type="nucleotide sequence ID" value="XM_018905747.1"/>
</dbReference>
<sequence length="35" mass="3769">MSAKPIEALAPSSGPRLQCYKWNIPLKVPGIRGCS</sequence>
<proteinExistence type="predicted"/>
<evidence type="ECO:0000313" key="2">
    <source>
        <dbReference type="Proteomes" id="UP000009096"/>
    </source>
</evidence>
<dbReference type="KEGG" id="fvr:FVEG_16526"/>
<dbReference type="VEuPathDB" id="FungiDB:FVEG_16526"/>
<dbReference type="AlphaFoldDB" id="W7MPH7"/>
<dbReference type="GeneID" id="30073402"/>
<evidence type="ECO:0000313" key="1">
    <source>
        <dbReference type="EMBL" id="EWG49679.1"/>
    </source>
</evidence>